<dbReference type="Proteomes" id="UP001620626">
    <property type="component" value="Unassembled WGS sequence"/>
</dbReference>
<evidence type="ECO:0000256" key="3">
    <source>
        <dbReference type="ARBA" id="ARBA00022989"/>
    </source>
</evidence>
<keyword evidence="4 6" id="KW-0472">Membrane</keyword>
<dbReference type="GO" id="GO:0016020">
    <property type="term" value="C:membrane"/>
    <property type="evidence" value="ECO:0007669"/>
    <property type="project" value="UniProtKB-SubCell"/>
</dbReference>
<evidence type="ECO:0000256" key="5">
    <source>
        <dbReference type="SAM" id="MobiDB-lite"/>
    </source>
</evidence>
<feature type="transmembrane region" description="Helical" evidence="6">
    <location>
        <begin position="426"/>
        <end position="445"/>
    </location>
</feature>
<dbReference type="PROSITE" id="PS50850">
    <property type="entry name" value="MFS"/>
    <property type="match status" value="1"/>
</dbReference>
<gene>
    <name evidence="8" type="ORF">niasHT_037343</name>
</gene>
<feature type="transmembrane region" description="Helical" evidence="6">
    <location>
        <begin position="217"/>
        <end position="238"/>
    </location>
</feature>
<dbReference type="InterPro" id="IPR036259">
    <property type="entry name" value="MFS_trans_sf"/>
</dbReference>
<dbReference type="EMBL" id="JBICBT010001056">
    <property type="protein sequence ID" value="KAL3085602.1"/>
    <property type="molecule type" value="Genomic_DNA"/>
</dbReference>
<keyword evidence="2 6" id="KW-0812">Transmembrane</keyword>
<protein>
    <recommendedName>
        <fullName evidence="7">Major facilitator superfamily (MFS) profile domain-containing protein</fullName>
    </recommendedName>
</protein>
<feature type="region of interest" description="Disordered" evidence="5">
    <location>
        <begin position="1"/>
        <end position="30"/>
    </location>
</feature>
<reference evidence="8 9" key="1">
    <citation type="submission" date="2024-10" db="EMBL/GenBank/DDBJ databases">
        <authorList>
            <person name="Kim D."/>
        </authorList>
    </citation>
    <scope>NUCLEOTIDE SEQUENCE [LARGE SCALE GENOMIC DNA]</scope>
    <source>
        <strain evidence="8">BH-2024</strain>
    </source>
</reference>
<name>A0ABD2J2L4_9BILA</name>
<sequence>MSAPTASEADPMLTEKVAEQQQNEPSTETARHAQTAVTGLVPSGASPEQLAAATDKMMDETVKMDDFYQLGRYTYVVCLLAELLILAQVGNMLYMTYAGAAPTLLKCGQHVFPNVEKANKRCEAWAEMAKSNQSNCSSQNVEWDEQFVSVNVEFDMRCGTQEVKNTITYQMIGVIFGSMFFGYLSDSYGRRKIMLIALILCILSMVATSFTNTLLSFTIVRFFVNFFNAGTMVTLVVFTSEHYPKKHRFCLANLITWSPNFVLFAIMAYVAHDWRTLQRVSAAFATPCVPILYFLSESPRFLVQCRRMAEAKAAILRMHRIDGRECDESVLDAVLAREERQHEATKGQKKYNYLHLFYTWRFVRYTTAVAISFFVVSLMNYSLLFDLDKLSGSMFVNGIMTGVFRYSMNLAISFGDMRFKWLGRKFAHFLADALAASALLLYITMDLTGNRTVLPLVANWCIMSVIGFCSLLYTTNGLASNELFPTGVRNSSYSFGQVLSRIGVVLAPMFSSLSKRWGLLPYVLLLVLSVFDAFYFQFNVIETKDRPMGSKFPDEEERIFYGKFRRGAAGRKTDVELLPRGGANAEAPGANGAPETEEKK</sequence>
<dbReference type="InterPro" id="IPR020846">
    <property type="entry name" value="MFS_dom"/>
</dbReference>
<proteinExistence type="predicted"/>
<dbReference type="InterPro" id="IPR005828">
    <property type="entry name" value="MFS_sugar_transport-like"/>
</dbReference>
<evidence type="ECO:0000313" key="8">
    <source>
        <dbReference type="EMBL" id="KAL3085602.1"/>
    </source>
</evidence>
<feature type="compositionally biased region" description="Low complexity" evidence="5">
    <location>
        <begin position="581"/>
        <end position="594"/>
    </location>
</feature>
<feature type="transmembrane region" description="Helical" evidence="6">
    <location>
        <begin position="362"/>
        <end position="383"/>
    </location>
</feature>
<comment type="subcellular location">
    <subcellularLocation>
        <location evidence="1">Membrane</location>
        <topology evidence="1">Multi-pass membrane protein</topology>
    </subcellularLocation>
</comment>
<feature type="region of interest" description="Disordered" evidence="5">
    <location>
        <begin position="572"/>
        <end position="600"/>
    </location>
</feature>
<evidence type="ECO:0000313" key="9">
    <source>
        <dbReference type="Proteomes" id="UP001620626"/>
    </source>
</evidence>
<feature type="domain" description="Major facilitator superfamily (MFS) profile" evidence="7">
    <location>
        <begin position="83"/>
        <end position="544"/>
    </location>
</feature>
<feature type="transmembrane region" description="Helical" evidence="6">
    <location>
        <begin position="277"/>
        <end position="296"/>
    </location>
</feature>
<feature type="transmembrane region" description="Helical" evidence="6">
    <location>
        <begin position="250"/>
        <end position="271"/>
    </location>
</feature>
<keyword evidence="3 6" id="KW-1133">Transmembrane helix</keyword>
<organism evidence="8 9">
    <name type="scientific">Heterodera trifolii</name>
    <dbReference type="NCBI Taxonomy" id="157864"/>
    <lineage>
        <taxon>Eukaryota</taxon>
        <taxon>Metazoa</taxon>
        <taxon>Ecdysozoa</taxon>
        <taxon>Nematoda</taxon>
        <taxon>Chromadorea</taxon>
        <taxon>Rhabditida</taxon>
        <taxon>Tylenchina</taxon>
        <taxon>Tylenchomorpha</taxon>
        <taxon>Tylenchoidea</taxon>
        <taxon>Heteroderidae</taxon>
        <taxon>Heteroderinae</taxon>
        <taxon>Heterodera</taxon>
    </lineage>
</organism>
<dbReference type="PANTHER" id="PTHR24064">
    <property type="entry name" value="SOLUTE CARRIER FAMILY 22 MEMBER"/>
    <property type="match status" value="1"/>
</dbReference>
<evidence type="ECO:0000256" key="4">
    <source>
        <dbReference type="ARBA" id="ARBA00023136"/>
    </source>
</evidence>
<accession>A0ABD2J2L4</accession>
<feature type="transmembrane region" description="Helical" evidence="6">
    <location>
        <begin position="193"/>
        <end position="211"/>
    </location>
</feature>
<keyword evidence="9" id="KW-1185">Reference proteome</keyword>
<evidence type="ECO:0000256" key="6">
    <source>
        <dbReference type="SAM" id="Phobius"/>
    </source>
</evidence>
<evidence type="ECO:0000259" key="7">
    <source>
        <dbReference type="PROSITE" id="PS50850"/>
    </source>
</evidence>
<feature type="transmembrane region" description="Helical" evidence="6">
    <location>
        <begin position="519"/>
        <end position="538"/>
    </location>
</feature>
<comment type="caution">
    <text evidence="8">The sequence shown here is derived from an EMBL/GenBank/DDBJ whole genome shotgun (WGS) entry which is preliminary data.</text>
</comment>
<feature type="transmembrane region" description="Helical" evidence="6">
    <location>
        <begin position="73"/>
        <end position="94"/>
    </location>
</feature>
<dbReference type="SUPFAM" id="SSF103473">
    <property type="entry name" value="MFS general substrate transporter"/>
    <property type="match status" value="1"/>
</dbReference>
<dbReference type="Gene3D" id="1.20.1250.20">
    <property type="entry name" value="MFS general substrate transporter like domains"/>
    <property type="match status" value="1"/>
</dbReference>
<evidence type="ECO:0000256" key="1">
    <source>
        <dbReference type="ARBA" id="ARBA00004141"/>
    </source>
</evidence>
<evidence type="ECO:0000256" key="2">
    <source>
        <dbReference type="ARBA" id="ARBA00022692"/>
    </source>
</evidence>
<dbReference type="Pfam" id="PF00083">
    <property type="entry name" value="Sugar_tr"/>
    <property type="match status" value="1"/>
</dbReference>
<feature type="compositionally biased region" description="Polar residues" evidence="5">
    <location>
        <begin position="19"/>
        <end position="28"/>
    </location>
</feature>
<dbReference type="AlphaFoldDB" id="A0ABD2J2L4"/>
<feature type="transmembrane region" description="Helical" evidence="6">
    <location>
        <begin position="167"/>
        <end position="184"/>
    </location>
</feature>
<feature type="transmembrane region" description="Helical" evidence="6">
    <location>
        <begin position="457"/>
        <end position="474"/>
    </location>
</feature>